<gene>
    <name evidence="1" type="ORF">WJX73_006342</name>
</gene>
<reference evidence="1 2" key="1">
    <citation type="journal article" date="2024" name="Nat. Commun.">
        <title>Phylogenomics reveals the evolutionary origins of lichenization in chlorophyte algae.</title>
        <authorList>
            <person name="Puginier C."/>
            <person name="Libourel C."/>
            <person name="Otte J."/>
            <person name="Skaloud P."/>
            <person name="Haon M."/>
            <person name="Grisel S."/>
            <person name="Petersen M."/>
            <person name="Berrin J.G."/>
            <person name="Delaux P.M."/>
            <person name="Dal Grande F."/>
            <person name="Keller J."/>
        </authorList>
    </citation>
    <scope>NUCLEOTIDE SEQUENCE [LARGE SCALE GENOMIC DNA]</scope>
    <source>
        <strain evidence="1 2">SAG 2036</strain>
    </source>
</reference>
<name>A0AAW1P2D2_9CHLO</name>
<protein>
    <submittedName>
        <fullName evidence="1">Uncharacterized protein</fullName>
    </submittedName>
</protein>
<evidence type="ECO:0000313" key="2">
    <source>
        <dbReference type="Proteomes" id="UP001465755"/>
    </source>
</evidence>
<comment type="caution">
    <text evidence="1">The sequence shown here is derived from an EMBL/GenBank/DDBJ whole genome shotgun (WGS) entry which is preliminary data.</text>
</comment>
<keyword evidence="2" id="KW-1185">Reference proteome</keyword>
<dbReference type="Proteomes" id="UP001465755">
    <property type="component" value="Unassembled WGS sequence"/>
</dbReference>
<proteinExistence type="predicted"/>
<evidence type="ECO:0000313" key="1">
    <source>
        <dbReference type="EMBL" id="KAK9803477.1"/>
    </source>
</evidence>
<dbReference type="EMBL" id="JALJOQ010000059">
    <property type="protein sequence ID" value="KAK9803477.1"/>
    <property type="molecule type" value="Genomic_DNA"/>
</dbReference>
<dbReference type="AlphaFoldDB" id="A0AAW1P2D2"/>
<sequence>MSKTLNRICNLGPSRVPARADLLSHVPSLPLLTMADDLVKIGLGVLAAIGAVVIYKVIKNDDSLEGAAKDVKGSIKGGYKDLKGEAKSATH</sequence>
<accession>A0AAW1P2D2</accession>
<organism evidence="1 2">
    <name type="scientific">Symbiochloris irregularis</name>
    <dbReference type="NCBI Taxonomy" id="706552"/>
    <lineage>
        <taxon>Eukaryota</taxon>
        <taxon>Viridiplantae</taxon>
        <taxon>Chlorophyta</taxon>
        <taxon>core chlorophytes</taxon>
        <taxon>Trebouxiophyceae</taxon>
        <taxon>Trebouxiales</taxon>
        <taxon>Trebouxiaceae</taxon>
        <taxon>Symbiochloris</taxon>
    </lineage>
</organism>